<evidence type="ECO:0000313" key="1">
    <source>
        <dbReference type="EMBL" id="SUZ75856.1"/>
    </source>
</evidence>
<sequence>VDPLRRVVLMSARDAFSSQAEIDRQWQKLNFTDPPDFEPAVEEHGHLVEILHGFGIETVLLPHADEGTLDAIYVRDASVATDRGIVLCSMGKEARRAEPASQEAQFRAWGLPILGEIGGEGRLEGGDVAWLDERTVAVGRGYRTNDEGIRQFRALLGDAVDDLIVVPLPHWRGPGDVFHLMSIFSPIDRDLALIYSPLMPVPFREELLERGFGLVEVPDEEFETMAANALAVAPRKCLLVEGNARTRARLEEAGVEVTEYRGGEISLKGGGGPTCLTRPLERLL</sequence>
<dbReference type="PANTHER" id="PTHR47271">
    <property type="entry name" value="ARGININE DEIMINASE"/>
    <property type="match status" value="1"/>
</dbReference>
<protein>
    <recommendedName>
        <fullName evidence="2">Amidinotransferase</fullName>
    </recommendedName>
</protein>
<dbReference type="EMBL" id="UINC01001260">
    <property type="protein sequence ID" value="SUZ75856.1"/>
    <property type="molecule type" value="Genomic_DNA"/>
</dbReference>
<name>A0A381Q955_9ZZZZ</name>
<dbReference type="GO" id="GO:0019546">
    <property type="term" value="P:L-arginine deiminase pathway"/>
    <property type="evidence" value="ECO:0007669"/>
    <property type="project" value="TreeGrafter"/>
</dbReference>
<gene>
    <name evidence="1" type="ORF">METZ01_LOCUS28710</name>
</gene>
<dbReference type="GO" id="GO:0016990">
    <property type="term" value="F:arginine deiminase activity"/>
    <property type="evidence" value="ECO:0007669"/>
    <property type="project" value="TreeGrafter"/>
</dbReference>
<feature type="non-terminal residue" evidence="1">
    <location>
        <position position="1"/>
    </location>
</feature>
<reference evidence="1" key="1">
    <citation type="submission" date="2018-05" db="EMBL/GenBank/DDBJ databases">
        <authorList>
            <person name="Lanie J.A."/>
            <person name="Ng W.-L."/>
            <person name="Kazmierczak K.M."/>
            <person name="Andrzejewski T.M."/>
            <person name="Davidsen T.M."/>
            <person name="Wayne K.J."/>
            <person name="Tettelin H."/>
            <person name="Glass J.I."/>
            <person name="Rusch D."/>
            <person name="Podicherti R."/>
            <person name="Tsui H.-C.T."/>
            <person name="Winkler M.E."/>
        </authorList>
    </citation>
    <scope>NUCLEOTIDE SEQUENCE</scope>
</reference>
<organism evidence="1">
    <name type="scientific">marine metagenome</name>
    <dbReference type="NCBI Taxonomy" id="408172"/>
    <lineage>
        <taxon>unclassified sequences</taxon>
        <taxon>metagenomes</taxon>
        <taxon>ecological metagenomes</taxon>
    </lineage>
</organism>
<dbReference type="SUPFAM" id="SSF55909">
    <property type="entry name" value="Pentein"/>
    <property type="match status" value="1"/>
</dbReference>
<dbReference type="Gene3D" id="3.75.10.10">
    <property type="entry name" value="L-arginine/glycine Amidinotransferase, Chain A"/>
    <property type="match status" value="1"/>
</dbReference>
<accession>A0A381Q955</accession>
<dbReference type="Pfam" id="PF19420">
    <property type="entry name" value="DDAH_eukar"/>
    <property type="match status" value="1"/>
</dbReference>
<dbReference type="AlphaFoldDB" id="A0A381Q955"/>
<proteinExistence type="predicted"/>
<evidence type="ECO:0008006" key="2">
    <source>
        <dbReference type="Google" id="ProtNLM"/>
    </source>
</evidence>
<dbReference type="PANTHER" id="PTHR47271:SF2">
    <property type="entry name" value="ARGININE DEIMINASE"/>
    <property type="match status" value="1"/>
</dbReference>